<proteinExistence type="predicted"/>
<reference evidence="1" key="1">
    <citation type="submission" date="2018-05" db="EMBL/GenBank/DDBJ databases">
        <authorList>
            <person name="Lanie J.A."/>
            <person name="Ng W.-L."/>
            <person name="Kazmierczak K.M."/>
            <person name="Andrzejewski T.M."/>
            <person name="Davidsen T.M."/>
            <person name="Wayne K.J."/>
            <person name="Tettelin H."/>
            <person name="Glass J.I."/>
            <person name="Rusch D."/>
            <person name="Podicherti R."/>
            <person name="Tsui H.-C.T."/>
            <person name="Winkler M.E."/>
        </authorList>
    </citation>
    <scope>NUCLEOTIDE SEQUENCE</scope>
</reference>
<dbReference type="EMBL" id="UINC01021424">
    <property type="protein sequence ID" value="SVA88943.1"/>
    <property type="molecule type" value="Genomic_DNA"/>
</dbReference>
<dbReference type="AlphaFoldDB" id="A0A381ZJL4"/>
<organism evidence="1">
    <name type="scientific">marine metagenome</name>
    <dbReference type="NCBI Taxonomy" id="408172"/>
    <lineage>
        <taxon>unclassified sequences</taxon>
        <taxon>metagenomes</taxon>
        <taxon>ecological metagenomes</taxon>
    </lineage>
</organism>
<gene>
    <name evidence="1" type="ORF">METZ01_LOCUS141797</name>
</gene>
<sequence>MPTMKKFLLLAVLGALVAVAVRKVRAI</sequence>
<evidence type="ECO:0000313" key="1">
    <source>
        <dbReference type="EMBL" id="SVA88943.1"/>
    </source>
</evidence>
<name>A0A381ZJL4_9ZZZZ</name>
<accession>A0A381ZJL4</accession>
<protein>
    <submittedName>
        <fullName evidence="1">Uncharacterized protein</fullName>
    </submittedName>
</protein>